<name>A0A914P4J9_9BILA</name>
<keyword evidence="1" id="KW-1185">Reference proteome</keyword>
<dbReference type="Proteomes" id="UP000887578">
    <property type="component" value="Unplaced"/>
</dbReference>
<dbReference type="WBParaSite" id="PDA_v2.g12805.t1">
    <property type="protein sequence ID" value="PDA_v2.g12805.t1"/>
    <property type="gene ID" value="PDA_v2.g12805"/>
</dbReference>
<dbReference type="SUPFAM" id="SSF57501">
    <property type="entry name" value="Cystine-knot cytokines"/>
    <property type="match status" value="1"/>
</dbReference>
<accession>A0A914P4J9</accession>
<sequence>MSQALKEQKFVHTSNKYISNSKPCLEVADRNVTFLRAISKKAKKLVDVSPLIQYDVAFCTPESEAKTECAPQSRCTTVYKWKPALTLKDSKIFSKDEILVPTGCMCFLGADSEDGDDSPLIIY</sequence>
<protein>
    <submittedName>
        <fullName evidence="2">Uncharacterized protein</fullName>
    </submittedName>
</protein>
<dbReference type="AlphaFoldDB" id="A0A914P4J9"/>
<evidence type="ECO:0000313" key="1">
    <source>
        <dbReference type="Proteomes" id="UP000887578"/>
    </source>
</evidence>
<evidence type="ECO:0000313" key="2">
    <source>
        <dbReference type="WBParaSite" id="PDA_v2.g12805.t1"/>
    </source>
</evidence>
<organism evidence="1 2">
    <name type="scientific">Panagrolaimus davidi</name>
    <dbReference type="NCBI Taxonomy" id="227884"/>
    <lineage>
        <taxon>Eukaryota</taxon>
        <taxon>Metazoa</taxon>
        <taxon>Ecdysozoa</taxon>
        <taxon>Nematoda</taxon>
        <taxon>Chromadorea</taxon>
        <taxon>Rhabditida</taxon>
        <taxon>Tylenchina</taxon>
        <taxon>Panagrolaimomorpha</taxon>
        <taxon>Panagrolaimoidea</taxon>
        <taxon>Panagrolaimidae</taxon>
        <taxon>Panagrolaimus</taxon>
    </lineage>
</organism>
<reference evidence="2" key="1">
    <citation type="submission" date="2022-11" db="UniProtKB">
        <authorList>
            <consortium name="WormBaseParasite"/>
        </authorList>
    </citation>
    <scope>IDENTIFICATION</scope>
</reference>
<proteinExistence type="predicted"/>
<dbReference type="InterPro" id="IPR029034">
    <property type="entry name" value="Cystine-knot_cytokine"/>
</dbReference>